<dbReference type="SUPFAM" id="SSF63825">
    <property type="entry name" value="YWTD domain"/>
    <property type="match status" value="1"/>
</dbReference>
<evidence type="ECO:0008006" key="3">
    <source>
        <dbReference type="Google" id="ProtNLM"/>
    </source>
</evidence>
<dbReference type="EMBL" id="WPIK01000009">
    <property type="protein sequence ID" value="MVN22138.1"/>
    <property type="molecule type" value="Genomic_DNA"/>
</dbReference>
<evidence type="ECO:0000313" key="2">
    <source>
        <dbReference type="Proteomes" id="UP000462014"/>
    </source>
</evidence>
<evidence type="ECO:0000313" key="1">
    <source>
        <dbReference type="EMBL" id="MVN22138.1"/>
    </source>
</evidence>
<name>A0A7K1SY06_9SPHI</name>
<reference evidence="1 2" key="1">
    <citation type="submission" date="2019-12" db="EMBL/GenBank/DDBJ databases">
        <title>Mucilaginibacter sp. HMF7410 genome sequencing and assembly.</title>
        <authorList>
            <person name="Kang H."/>
            <person name="Cha I."/>
            <person name="Kim H."/>
            <person name="Joh K."/>
        </authorList>
    </citation>
    <scope>NUCLEOTIDE SEQUENCE [LARGE SCALE GENOMIC DNA]</scope>
    <source>
        <strain evidence="1 2">HMF7410</strain>
    </source>
</reference>
<dbReference type="RefSeq" id="WP_157567095.1">
    <property type="nucleotide sequence ID" value="NZ_WPIK01000009.1"/>
</dbReference>
<gene>
    <name evidence="1" type="ORF">GO621_11410</name>
</gene>
<proteinExistence type="predicted"/>
<organism evidence="1 2">
    <name type="scientific">Mucilaginibacter arboris</name>
    <dbReference type="NCBI Taxonomy" id="2682090"/>
    <lineage>
        <taxon>Bacteria</taxon>
        <taxon>Pseudomonadati</taxon>
        <taxon>Bacteroidota</taxon>
        <taxon>Sphingobacteriia</taxon>
        <taxon>Sphingobacteriales</taxon>
        <taxon>Sphingobacteriaceae</taxon>
        <taxon>Mucilaginibacter</taxon>
    </lineage>
</organism>
<comment type="caution">
    <text evidence="1">The sequence shown here is derived from an EMBL/GenBank/DDBJ whole genome shotgun (WGS) entry which is preliminary data.</text>
</comment>
<dbReference type="Proteomes" id="UP000462014">
    <property type="component" value="Unassembled WGS sequence"/>
</dbReference>
<protein>
    <recommendedName>
        <fullName evidence="3">PE-PGRS family protein</fullName>
    </recommendedName>
</protein>
<accession>A0A7K1SY06</accession>
<keyword evidence="2" id="KW-1185">Reference proteome</keyword>
<sequence length="294" mass="32848">MILKQKKINLIAAAVIILFTVRMVIAQNQNTLKDPALKEISGIAASHINKNILYVHNDSGDTSRFFAITPTGQLKETFYFKADEANKNVVDCEDIAVSVGPEKGKSYVYLGDIGDNGAQRQSITIYRFNEPVVTGTPPVSSIKTNAIHLKYPDGAHDAETLMVDPVDRLFYIITKREDSVGVYTAPLNAPLDETTVLQKKAKLYFPGLPLFRWITAGDISADGSKILVRSYQKVFYWKRQPGEPIWKTLERKPAQLPYKAEKQGEAIGFTLNGKGYYTTSEGKNAPIYYYQTPK</sequence>
<dbReference type="AlphaFoldDB" id="A0A7K1SY06"/>